<dbReference type="AlphaFoldDB" id="A0A345D9J4"/>
<dbReference type="EMBL" id="CP031124">
    <property type="protein sequence ID" value="AXF85032.1"/>
    <property type="molecule type" value="Genomic_DNA"/>
</dbReference>
<evidence type="ECO:0000259" key="2">
    <source>
        <dbReference type="Pfam" id="PF13309"/>
    </source>
</evidence>
<organism evidence="3 4">
    <name type="scientific">Ephemeroptericola cinctiostellae</name>
    <dbReference type="NCBI Taxonomy" id="2268024"/>
    <lineage>
        <taxon>Bacteria</taxon>
        <taxon>Pseudomonadati</taxon>
        <taxon>Pseudomonadota</taxon>
        <taxon>Betaproteobacteria</taxon>
        <taxon>Burkholderiales</taxon>
        <taxon>Burkholderiaceae</taxon>
        <taxon>Ephemeroptericola</taxon>
    </lineage>
</organism>
<reference evidence="4" key="1">
    <citation type="submission" date="2018-07" db="EMBL/GenBank/DDBJ databases">
        <authorList>
            <person name="Kim H."/>
        </authorList>
    </citation>
    <scope>NUCLEOTIDE SEQUENCE [LARGE SCALE GENOMIC DNA]</scope>
    <source>
        <strain evidence="4">F02</strain>
    </source>
</reference>
<dbReference type="KEGG" id="hyf:DTO96_100749"/>
<keyword evidence="4" id="KW-1185">Reference proteome</keyword>
<dbReference type="PANTHER" id="PTHR35568">
    <property type="entry name" value="TRANSCRIPTIONAL REGULATOR DAUR"/>
    <property type="match status" value="1"/>
</dbReference>
<evidence type="ECO:0000313" key="4">
    <source>
        <dbReference type="Proteomes" id="UP000252182"/>
    </source>
</evidence>
<dbReference type="RefSeq" id="WP_114562273.1">
    <property type="nucleotide sequence ID" value="NZ_CP031124.1"/>
</dbReference>
<gene>
    <name evidence="3" type="primary">dauR</name>
    <name evidence="3" type="ORF">DTO96_100749</name>
</gene>
<name>A0A345D9J4_9BURK</name>
<evidence type="ECO:0000313" key="3">
    <source>
        <dbReference type="EMBL" id="AXF85032.1"/>
    </source>
</evidence>
<feature type="domain" description="Transcriptional regulator DauR-like HTH" evidence="2">
    <location>
        <begin position="148"/>
        <end position="209"/>
    </location>
</feature>
<protein>
    <submittedName>
        <fullName evidence="3">Transcriptional regulator DauR</fullName>
    </submittedName>
</protein>
<accession>A0A345D9J4</accession>
<dbReference type="PANTHER" id="PTHR35568:SF1">
    <property type="entry name" value="TRANSCRIPTIONAL REGULATOR DAUR"/>
    <property type="match status" value="1"/>
</dbReference>
<dbReference type="Pfam" id="PF08348">
    <property type="entry name" value="PAS_6"/>
    <property type="match status" value="1"/>
</dbReference>
<dbReference type="InterPro" id="IPR039445">
    <property type="entry name" value="DauR-like_HTH"/>
</dbReference>
<feature type="domain" description="YheO-like" evidence="1">
    <location>
        <begin position="16"/>
        <end position="120"/>
    </location>
</feature>
<dbReference type="InterPro" id="IPR013559">
    <property type="entry name" value="YheO"/>
</dbReference>
<evidence type="ECO:0000259" key="1">
    <source>
        <dbReference type="Pfam" id="PF08348"/>
    </source>
</evidence>
<sequence>MAKNQKPPVTYREPLLARYQGFCDAIAAIFFPYAEVVVHDLGTQSVVYIANNISKRMLGDASALDNIEFDSDENVLGPFEKLNWDGRAVRSVSIVVRDDQQQAIGVICLNLNIAVFEQARAALDLFVKGAKIVPQPDKLFKDDWQERINTYLHHWLQQNQLGLSTLSREHKRQLVHVLYEQGAFNGKSAANYVANVLDMGRATVFKHLKEIKEKNQ</sequence>
<dbReference type="Pfam" id="PF13309">
    <property type="entry name" value="HTH_22"/>
    <property type="match status" value="1"/>
</dbReference>
<proteinExistence type="predicted"/>
<dbReference type="InterPro" id="IPR039446">
    <property type="entry name" value="DauR-like"/>
</dbReference>
<dbReference type="Proteomes" id="UP000252182">
    <property type="component" value="Chromosome"/>
</dbReference>
<dbReference type="OrthoDB" id="9796595at2"/>